<dbReference type="PANTHER" id="PTHR48081:SF8">
    <property type="entry name" value="ALPHA_BETA HYDROLASE FOLD-3 DOMAIN-CONTAINING PROTEIN-RELATED"/>
    <property type="match status" value="1"/>
</dbReference>
<proteinExistence type="predicted"/>
<dbReference type="Proteomes" id="UP001203852">
    <property type="component" value="Unassembled WGS sequence"/>
</dbReference>
<reference evidence="3" key="1">
    <citation type="journal article" date="2022" name="bioRxiv">
        <title>Deciphering the potential niche of two novel black yeast fungi from a biological soil crust based on their genomes, phenotypes, and melanin regulation.</title>
        <authorList>
            <consortium name="DOE Joint Genome Institute"/>
            <person name="Carr E.C."/>
            <person name="Barton Q."/>
            <person name="Grambo S."/>
            <person name="Sullivan M."/>
            <person name="Renfro C.M."/>
            <person name="Kuo A."/>
            <person name="Pangilinan J."/>
            <person name="Lipzen A."/>
            <person name="Keymanesh K."/>
            <person name="Savage E."/>
            <person name="Barry K."/>
            <person name="Grigoriev I.V."/>
            <person name="Riekhof W.R."/>
            <person name="Harris S.S."/>
        </authorList>
    </citation>
    <scope>NUCLEOTIDE SEQUENCE</scope>
    <source>
        <strain evidence="3">JF 03-4F</strain>
    </source>
</reference>
<dbReference type="Gene3D" id="3.40.50.1820">
    <property type="entry name" value="alpha/beta hydrolase"/>
    <property type="match status" value="1"/>
</dbReference>
<dbReference type="Pfam" id="PF07859">
    <property type="entry name" value="Abhydrolase_3"/>
    <property type="match status" value="1"/>
</dbReference>
<dbReference type="SUPFAM" id="SSF53474">
    <property type="entry name" value="alpha/beta-Hydrolases"/>
    <property type="match status" value="1"/>
</dbReference>
<evidence type="ECO:0000313" key="4">
    <source>
        <dbReference type="Proteomes" id="UP001203852"/>
    </source>
</evidence>
<dbReference type="InterPro" id="IPR029058">
    <property type="entry name" value="AB_hydrolase_fold"/>
</dbReference>
<dbReference type="EMBL" id="MU404363">
    <property type="protein sequence ID" value="KAI1608342.1"/>
    <property type="molecule type" value="Genomic_DNA"/>
</dbReference>
<dbReference type="AlphaFoldDB" id="A0AAN6DNF5"/>
<gene>
    <name evidence="3" type="ORF">EDD36DRAFT_469231</name>
</gene>
<sequence length="343" mass="37624">MVQLEPSSSTTAEPKPKYGHLSEVAPEFEPLRQAIDERFAVLWSLPLDDLKTAYRTAPIALPEGVPEVGRDYQVSNQQIPMRDGAKIELRVYKPMKVIGNALLVLKAHGGGWVVGSHQVEEVENRMLAAYSGAVVASVDYRMAPEYKFPYAVNDCFDALRWCKSKASELGINPDAIIVAGGSAGGNIAAALALMARDEEESGIIGQVLNIPVTCHPDLFPRDLYEYGSYEQNKDASIVDAPKMNWFWDQYMPKIEANVYAHPLLAENHAGLPPALVQVAGLDPLRDEGLAYAQALEQAGVPVTLKVYSGLPHGFYLLPHLEQSRKYWQSTVDFVTSLSASGKL</sequence>
<keyword evidence="4" id="KW-1185">Reference proteome</keyword>
<dbReference type="InterPro" id="IPR050300">
    <property type="entry name" value="GDXG_lipolytic_enzyme"/>
</dbReference>
<dbReference type="InterPro" id="IPR013094">
    <property type="entry name" value="AB_hydrolase_3"/>
</dbReference>
<keyword evidence="1 3" id="KW-0378">Hydrolase</keyword>
<name>A0AAN6DNF5_9EURO</name>
<accession>A0AAN6DNF5</accession>
<evidence type="ECO:0000256" key="1">
    <source>
        <dbReference type="ARBA" id="ARBA00022801"/>
    </source>
</evidence>
<evidence type="ECO:0000313" key="3">
    <source>
        <dbReference type="EMBL" id="KAI1608342.1"/>
    </source>
</evidence>
<dbReference type="GO" id="GO:0016787">
    <property type="term" value="F:hydrolase activity"/>
    <property type="evidence" value="ECO:0007669"/>
    <property type="project" value="UniProtKB-KW"/>
</dbReference>
<evidence type="ECO:0000259" key="2">
    <source>
        <dbReference type="Pfam" id="PF07859"/>
    </source>
</evidence>
<comment type="caution">
    <text evidence="3">The sequence shown here is derived from an EMBL/GenBank/DDBJ whole genome shotgun (WGS) entry which is preliminary data.</text>
</comment>
<feature type="domain" description="Alpha/beta hydrolase fold-3" evidence="2">
    <location>
        <begin position="105"/>
        <end position="315"/>
    </location>
</feature>
<organism evidence="3 4">
    <name type="scientific">Exophiala viscosa</name>
    <dbReference type="NCBI Taxonomy" id="2486360"/>
    <lineage>
        <taxon>Eukaryota</taxon>
        <taxon>Fungi</taxon>
        <taxon>Dikarya</taxon>
        <taxon>Ascomycota</taxon>
        <taxon>Pezizomycotina</taxon>
        <taxon>Eurotiomycetes</taxon>
        <taxon>Chaetothyriomycetidae</taxon>
        <taxon>Chaetothyriales</taxon>
        <taxon>Herpotrichiellaceae</taxon>
        <taxon>Exophiala</taxon>
    </lineage>
</organism>
<dbReference type="PANTHER" id="PTHR48081">
    <property type="entry name" value="AB HYDROLASE SUPERFAMILY PROTEIN C4A8.06C"/>
    <property type="match status" value="1"/>
</dbReference>
<protein>
    <submittedName>
        <fullName evidence="3">Alpha/beta hydrolase fold-3 domain-containing protein</fullName>
    </submittedName>
</protein>